<reference evidence="8 9" key="1">
    <citation type="submission" date="2022-12" db="EMBL/GenBank/DDBJ databases">
        <title>Chitinophagaceae gen. sp. nov., a new member of the family Chitinophagaceae, isolated from soil in a chemical factory.</title>
        <authorList>
            <person name="Ke Z."/>
        </authorList>
    </citation>
    <scope>NUCLEOTIDE SEQUENCE [LARGE SCALE GENOMIC DNA]</scope>
    <source>
        <strain evidence="8 9">LY-5</strain>
    </source>
</reference>
<evidence type="ECO:0000313" key="9">
    <source>
        <dbReference type="Proteomes" id="UP001210231"/>
    </source>
</evidence>
<keyword evidence="3" id="KW-0732">Signal</keyword>
<keyword evidence="4" id="KW-0472">Membrane</keyword>
<evidence type="ECO:0000259" key="7">
    <source>
        <dbReference type="Pfam" id="PF14322"/>
    </source>
</evidence>
<feature type="domain" description="RagB/SusD" evidence="6">
    <location>
        <begin position="369"/>
        <end position="447"/>
    </location>
</feature>
<evidence type="ECO:0000256" key="4">
    <source>
        <dbReference type="ARBA" id="ARBA00023136"/>
    </source>
</evidence>
<comment type="subcellular location">
    <subcellularLocation>
        <location evidence="1">Cell outer membrane</location>
    </subcellularLocation>
</comment>
<dbReference type="InterPro" id="IPR033985">
    <property type="entry name" value="SusD-like_N"/>
</dbReference>
<evidence type="ECO:0000259" key="6">
    <source>
        <dbReference type="Pfam" id="PF07980"/>
    </source>
</evidence>
<accession>A0ABT4UGU3</accession>
<dbReference type="InterPro" id="IPR012944">
    <property type="entry name" value="SusD_RagB_dom"/>
</dbReference>
<comment type="similarity">
    <text evidence="2">Belongs to the SusD family.</text>
</comment>
<dbReference type="EMBL" id="JAQGEF010000004">
    <property type="protein sequence ID" value="MDA3614057.1"/>
    <property type="molecule type" value="Genomic_DNA"/>
</dbReference>
<gene>
    <name evidence="8" type="ORF">O3P16_04515</name>
</gene>
<evidence type="ECO:0000256" key="5">
    <source>
        <dbReference type="ARBA" id="ARBA00023237"/>
    </source>
</evidence>
<dbReference type="CDD" id="cd08977">
    <property type="entry name" value="SusD"/>
    <property type="match status" value="1"/>
</dbReference>
<dbReference type="InterPro" id="IPR011990">
    <property type="entry name" value="TPR-like_helical_dom_sf"/>
</dbReference>
<evidence type="ECO:0000256" key="1">
    <source>
        <dbReference type="ARBA" id="ARBA00004442"/>
    </source>
</evidence>
<comment type="caution">
    <text evidence="8">The sequence shown here is derived from an EMBL/GenBank/DDBJ whole genome shotgun (WGS) entry which is preliminary data.</text>
</comment>
<dbReference type="PROSITE" id="PS51257">
    <property type="entry name" value="PROKAR_LIPOPROTEIN"/>
    <property type="match status" value="1"/>
</dbReference>
<dbReference type="Pfam" id="PF14322">
    <property type="entry name" value="SusD-like_3"/>
    <property type="match status" value="1"/>
</dbReference>
<dbReference type="SUPFAM" id="SSF48452">
    <property type="entry name" value="TPR-like"/>
    <property type="match status" value="1"/>
</dbReference>
<feature type="domain" description="SusD-like N-terminal" evidence="7">
    <location>
        <begin position="29"/>
        <end position="245"/>
    </location>
</feature>
<evidence type="ECO:0000256" key="3">
    <source>
        <dbReference type="ARBA" id="ARBA00022729"/>
    </source>
</evidence>
<protein>
    <submittedName>
        <fullName evidence="8">RagB/SusD family nutrient uptake outer membrane protein</fullName>
    </submittedName>
</protein>
<dbReference type="RefSeq" id="WP_407030385.1">
    <property type="nucleotide sequence ID" value="NZ_JAQGEF010000004.1"/>
</dbReference>
<proteinExistence type="inferred from homology"/>
<keyword evidence="5" id="KW-0998">Cell outer membrane</keyword>
<sequence length="484" mass="53549">MSLFNLKIKGLKIFILLLPVLGLFACKKDFLDNQAELSIPESRVFETPARILAQVNGLYSSAKIGSLFGGRYQIYNDIRSGEFRNRTSNVVTGFGVYQFTNDPSDTYIEGFWINGYLTINRVNKFLADFELAKNQGIVSDQLKSQYIAEAKFVRAYCYYALVQMFAKPYTQDAGASRGLPLRLKAQTDSADNNLKSGTVAQVYAQILKDLNEAEVALPASYSTSVLNTTRAHKNTVAAFKSRVYLAMGKFPDVITEANKIVSATAPFRAATGVNHTLNADVTKVYGNGAAELENVFSAPMSATNAPGTQNQLGYYYNAGNIEYFLNQGATGIYNNPAWPASDLRKSKFVLQYSAAWHILVKYSNVSPFTDWVPLIRYSEVLLNLAEAEAEAGSLTRAEELVKAVRQRSDPSYTMPAFTTKAIAIQNILLERRIELLGEGFNAPDIQRRLQPFVSVGAGASIPYTDSRYVFPIPTSEKLTNKIVE</sequence>
<organism evidence="8 9">
    <name type="scientific">Polluticaenibacter yanchengensis</name>
    <dbReference type="NCBI Taxonomy" id="3014562"/>
    <lineage>
        <taxon>Bacteria</taxon>
        <taxon>Pseudomonadati</taxon>
        <taxon>Bacteroidota</taxon>
        <taxon>Chitinophagia</taxon>
        <taxon>Chitinophagales</taxon>
        <taxon>Chitinophagaceae</taxon>
        <taxon>Polluticaenibacter</taxon>
    </lineage>
</organism>
<evidence type="ECO:0000313" key="8">
    <source>
        <dbReference type="EMBL" id="MDA3614057.1"/>
    </source>
</evidence>
<evidence type="ECO:0000256" key="2">
    <source>
        <dbReference type="ARBA" id="ARBA00006275"/>
    </source>
</evidence>
<dbReference type="Pfam" id="PF07980">
    <property type="entry name" value="SusD_RagB"/>
    <property type="match status" value="1"/>
</dbReference>
<keyword evidence="9" id="KW-1185">Reference proteome</keyword>
<name>A0ABT4UGU3_9BACT</name>
<dbReference type="Proteomes" id="UP001210231">
    <property type="component" value="Unassembled WGS sequence"/>
</dbReference>
<dbReference type="Gene3D" id="1.25.40.390">
    <property type="match status" value="1"/>
</dbReference>